<accession>A0ABQ0J3B9</accession>
<comment type="caution">
    <text evidence="2">The sequence shown here is derived from an EMBL/GenBank/DDBJ whole genome shotgun (WGS) entry which is preliminary data.</text>
</comment>
<keyword evidence="3" id="KW-1185">Reference proteome</keyword>
<feature type="domain" description="DUF2963" evidence="1">
    <location>
        <begin position="8"/>
        <end position="58"/>
    </location>
</feature>
<reference evidence="2 3" key="2">
    <citation type="journal article" date="2014" name="Genome Announc.">
        <title>Draft Genome Sequence of 'Candidatus Phytoplasma asteris' Strain OY-V, an Unculturable Plant-Pathogenic Bacterium.</title>
        <authorList>
            <person name="Kakizawa S."/>
            <person name="Makino A."/>
            <person name="Ishii Y."/>
            <person name="Tamaki H."/>
            <person name="Kamagata Y."/>
        </authorList>
    </citation>
    <scope>NUCLEOTIDE SEQUENCE [LARGE SCALE GENOMIC DNA]</scope>
    <source>
        <strain evidence="2 3">OY-V</strain>
    </source>
</reference>
<sequence>MINKTTIYYRADKTIDYIFENDKETGYIIKKTQYQSDGTNIDYVSEYDKDTGQEVKVT</sequence>
<evidence type="ECO:0000259" key="1">
    <source>
        <dbReference type="Pfam" id="PF11178"/>
    </source>
</evidence>
<dbReference type="RefSeq" id="WP_152550835.1">
    <property type="nucleotide sequence ID" value="NZ_BBIY01000043.1"/>
</dbReference>
<dbReference type="Proteomes" id="UP000028900">
    <property type="component" value="Unassembled WGS sequence"/>
</dbReference>
<feature type="non-terminal residue" evidence="2">
    <location>
        <position position="58"/>
    </location>
</feature>
<name>A0ABQ0J3B9_9MOLU</name>
<organism evidence="2 3">
    <name type="scientific">'Chrysanthemum coronarium' phytoplasma</name>
    <dbReference type="NCBI Taxonomy" id="1520703"/>
    <lineage>
        <taxon>Bacteria</taxon>
        <taxon>Bacillati</taxon>
        <taxon>Mycoplasmatota</taxon>
        <taxon>Mollicutes</taxon>
        <taxon>Acholeplasmatales</taxon>
        <taxon>Acholeplasmataceae</taxon>
        <taxon>Candidatus Phytoplasma</taxon>
        <taxon>16SrI (Aster yellows group)</taxon>
    </lineage>
</organism>
<reference evidence="3" key="1">
    <citation type="journal article" date="2014" name="Genome Announc.">
        <title>Draft Genome Sequence of ''Candidatus Phytoplasma asteris'' Strain OY-V, an Unculturable Plant-Pathogenic Bacterium.</title>
        <authorList>
            <person name="Kakizawa S."/>
            <person name="Makino A."/>
            <person name="Ishii Y."/>
            <person name="Tamaki H."/>
            <person name="Kamagata Y."/>
        </authorList>
    </citation>
    <scope>NUCLEOTIDE SEQUENCE [LARGE SCALE GENOMIC DNA]</scope>
    <source>
        <strain evidence="3">OY-V</strain>
    </source>
</reference>
<dbReference type="Pfam" id="PF11178">
    <property type="entry name" value="DUF2963"/>
    <property type="match status" value="1"/>
</dbReference>
<evidence type="ECO:0000313" key="2">
    <source>
        <dbReference type="EMBL" id="GAK74086.1"/>
    </source>
</evidence>
<evidence type="ECO:0000313" key="3">
    <source>
        <dbReference type="Proteomes" id="UP000028900"/>
    </source>
</evidence>
<gene>
    <name evidence="2" type="ORF">OYV_05740</name>
</gene>
<dbReference type="InterPro" id="IPR021348">
    <property type="entry name" value="DUF2963"/>
</dbReference>
<proteinExistence type="predicted"/>
<protein>
    <recommendedName>
        <fullName evidence="1">DUF2963 domain-containing protein</fullName>
    </recommendedName>
</protein>
<dbReference type="EMBL" id="BBIY01000043">
    <property type="protein sequence ID" value="GAK74086.1"/>
    <property type="molecule type" value="Genomic_DNA"/>
</dbReference>